<dbReference type="PROSITE" id="PS51285">
    <property type="entry name" value="AGC_KINASE_CTER"/>
    <property type="match status" value="1"/>
</dbReference>
<dbReference type="InterPro" id="IPR017892">
    <property type="entry name" value="Pkinase_C"/>
</dbReference>
<dbReference type="GO" id="GO:0005524">
    <property type="term" value="F:ATP binding"/>
    <property type="evidence" value="ECO:0007669"/>
    <property type="project" value="UniProtKB-KW"/>
</dbReference>
<dbReference type="OrthoDB" id="63267at2759"/>
<evidence type="ECO:0000256" key="2">
    <source>
        <dbReference type="ARBA" id="ARBA00022679"/>
    </source>
</evidence>
<evidence type="ECO:0000256" key="5">
    <source>
        <dbReference type="ARBA" id="ARBA00022840"/>
    </source>
</evidence>
<dbReference type="Proteomes" id="UP000518305">
    <property type="component" value="Unassembled WGS sequence"/>
</dbReference>
<evidence type="ECO:0000313" key="9">
    <source>
        <dbReference type="Proteomes" id="UP000518305"/>
    </source>
</evidence>
<evidence type="ECO:0000256" key="6">
    <source>
        <dbReference type="SAM" id="MobiDB-lite"/>
    </source>
</evidence>
<keyword evidence="3" id="KW-0547">Nucleotide-binding</keyword>
<sequence>LCFSQLEKKQTTPPFQPQITDDYGLDNFDTQFTSEPVQLTPDDEYVWVFPQI</sequence>
<dbReference type="GO" id="GO:0004674">
    <property type="term" value="F:protein serine/threonine kinase activity"/>
    <property type="evidence" value="ECO:0007669"/>
    <property type="project" value="UniProtKB-KW"/>
</dbReference>
<dbReference type="AlphaFoldDB" id="A0A7K9DUF5"/>
<reference evidence="8 9" key="1">
    <citation type="submission" date="2019-09" db="EMBL/GenBank/DDBJ databases">
        <title>Bird 10,000 Genomes (B10K) Project - Family phase.</title>
        <authorList>
            <person name="Zhang G."/>
        </authorList>
    </citation>
    <scope>NUCLEOTIDE SEQUENCE [LARGE SCALE GENOMIC DNA]</scope>
    <source>
        <strain evidence="8">B10K-DU-001-23</strain>
        <tissue evidence="8">Muscle</tissue>
    </source>
</reference>
<protein>
    <submittedName>
        <fullName evidence="8">KPCZ kinase</fullName>
    </submittedName>
</protein>
<name>A0A7K9DUF5_9AVES</name>
<evidence type="ECO:0000259" key="7">
    <source>
        <dbReference type="PROSITE" id="PS51285"/>
    </source>
</evidence>
<proteinExistence type="predicted"/>
<evidence type="ECO:0000313" key="8">
    <source>
        <dbReference type="EMBL" id="NXG67852.1"/>
    </source>
</evidence>
<feature type="region of interest" description="Disordered" evidence="6">
    <location>
        <begin position="1"/>
        <end position="20"/>
    </location>
</feature>
<feature type="non-terminal residue" evidence="8">
    <location>
        <position position="1"/>
    </location>
</feature>
<evidence type="ECO:0000256" key="3">
    <source>
        <dbReference type="ARBA" id="ARBA00022741"/>
    </source>
</evidence>
<keyword evidence="4 8" id="KW-0418">Kinase</keyword>
<dbReference type="InterPro" id="IPR000961">
    <property type="entry name" value="AGC-kinase_C"/>
</dbReference>
<organism evidence="8 9">
    <name type="scientific">Hemiprocne comata</name>
    <dbReference type="NCBI Taxonomy" id="243314"/>
    <lineage>
        <taxon>Eukaryota</taxon>
        <taxon>Metazoa</taxon>
        <taxon>Chordata</taxon>
        <taxon>Craniata</taxon>
        <taxon>Vertebrata</taxon>
        <taxon>Euteleostomi</taxon>
        <taxon>Archelosauria</taxon>
        <taxon>Archosauria</taxon>
        <taxon>Dinosauria</taxon>
        <taxon>Saurischia</taxon>
        <taxon>Theropoda</taxon>
        <taxon>Coelurosauria</taxon>
        <taxon>Aves</taxon>
        <taxon>Neognathae</taxon>
        <taxon>Neoaves</taxon>
        <taxon>Strisores</taxon>
        <taxon>Apodiformes</taxon>
        <taxon>Apodidae</taxon>
        <taxon>Hemiprocninae</taxon>
        <taxon>Hemiprocne</taxon>
    </lineage>
</organism>
<evidence type="ECO:0000256" key="1">
    <source>
        <dbReference type="ARBA" id="ARBA00022527"/>
    </source>
</evidence>
<gene>
    <name evidence="8" type="primary">Prkcz_1</name>
    <name evidence="8" type="ORF">HEMCOM_R15137</name>
</gene>
<accession>A0A7K9DUF5</accession>
<keyword evidence="9" id="KW-1185">Reference proteome</keyword>
<comment type="caution">
    <text evidence="8">The sequence shown here is derived from an EMBL/GenBank/DDBJ whole genome shotgun (WGS) entry which is preliminary data.</text>
</comment>
<keyword evidence="2" id="KW-0808">Transferase</keyword>
<feature type="domain" description="AGC-kinase C-terminal" evidence="7">
    <location>
        <begin position="1"/>
        <end position="52"/>
    </location>
</feature>
<feature type="non-terminal residue" evidence="8">
    <location>
        <position position="52"/>
    </location>
</feature>
<keyword evidence="5" id="KW-0067">ATP-binding</keyword>
<dbReference type="Gene3D" id="1.10.510.10">
    <property type="entry name" value="Transferase(Phosphotransferase) domain 1"/>
    <property type="match status" value="1"/>
</dbReference>
<keyword evidence="1" id="KW-0723">Serine/threonine-protein kinase</keyword>
<dbReference type="Gene3D" id="3.30.200.20">
    <property type="entry name" value="Phosphorylase Kinase, domain 1"/>
    <property type="match status" value="1"/>
</dbReference>
<dbReference type="Pfam" id="PF00433">
    <property type="entry name" value="Pkinase_C"/>
    <property type="match status" value="1"/>
</dbReference>
<evidence type="ECO:0000256" key="4">
    <source>
        <dbReference type="ARBA" id="ARBA00022777"/>
    </source>
</evidence>
<dbReference type="SMART" id="SM00133">
    <property type="entry name" value="S_TK_X"/>
    <property type="match status" value="1"/>
</dbReference>
<dbReference type="EMBL" id="VWZJ01029870">
    <property type="protein sequence ID" value="NXG67852.1"/>
    <property type="molecule type" value="Genomic_DNA"/>
</dbReference>
<feature type="compositionally biased region" description="Basic and acidic residues" evidence="6">
    <location>
        <begin position="1"/>
        <end position="10"/>
    </location>
</feature>